<dbReference type="GO" id="GO:0005829">
    <property type="term" value="C:cytosol"/>
    <property type="evidence" value="ECO:0007669"/>
    <property type="project" value="TreeGrafter"/>
</dbReference>
<keyword evidence="15" id="KW-0460">Magnesium</keyword>
<evidence type="ECO:0000313" key="19">
    <source>
        <dbReference type="Proteomes" id="UP001145094"/>
    </source>
</evidence>
<evidence type="ECO:0000256" key="7">
    <source>
        <dbReference type="ARBA" id="ARBA00023133"/>
    </source>
</evidence>
<keyword evidence="7" id="KW-0350">Heme biosynthesis</keyword>
<evidence type="ECO:0000256" key="11">
    <source>
        <dbReference type="ARBA" id="ARBA00047651"/>
    </source>
</evidence>
<keyword evidence="9 16" id="KW-0627">Porphyrin biosynthesis</keyword>
<comment type="similarity">
    <text evidence="3 17">Belongs to the ALAD family.</text>
</comment>
<keyword evidence="14" id="KW-0862">Zinc</keyword>
<feature type="binding site" evidence="14">
    <location>
        <position position="130"/>
    </location>
    <ligand>
        <name>Zn(2+)</name>
        <dbReference type="ChEBI" id="CHEBI:29105"/>
        <note>catalytic</note>
    </ligand>
</feature>
<dbReference type="PANTHER" id="PTHR11458">
    <property type="entry name" value="DELTA-AMINOLEVULINIC ACID DEHYDRATASE"/>
    <property type="match status" value="1"/>
</dbReference>
<evidence type="ECO:0000256" key="8">
    <source>
        <dbReference type="ARBA" id="ARBA00023239"/>
    </source>
</evidence>
<feature type="binding site" evidence="13">
    <location>
        <position position="205"/>
    </location>
    <ligand>
        <name>5-aminolevulinate</name>
        <dbReference type="ChEBI" id="CHEBI:356416"/>
        <label>1</label>
    </ligand>
</feature>
<dbReference type="SMART" id="SM01004">
    <property type="entry name" value="ALAD"/>
    <property type="match status" value="1"/>
</dbReference>
<comment type="catalytic activity">
    <reaction evidence="11 16">
        <text>2 5-aminolevulinate = porphobilinogen + 2 H2O + H(+)</text>
        <dbReference type="Rhea" id="RHEA:24064"/>
        <dbReference type="ChEBI" id="CHEBI:15377"/>
        <dbReference type="ChEBI" id="CHEBI:15378"/>
        <dbReference type="ChEBI" id="CHEBI:58126"/>
        <dbReference type="ChEBI" id="CHEBI:356416"/>
        <dbReference type="EC" id="4.2.1.24"/>
    </reaction>
</comment>
<reference evidence="18" key="3">
    <citation type="journal article" date="2023" name="Int. J. Syst. Evol. Microbiol.">
        <title>Sellimonas catena sp. nov., isolated from human faeces.</title>
        <authorList>
            <person name="Hisatomi A."/>
            <person name="Ohkuma M."/>
            <person name="Sakamoto M."/>
        </authorList>
    </citation>
    <scope>NUCLEOTIDE SEQUENCE</scope>
    <source>
        <strain evidence="18">18CBH55</strain>
    </source>
</reference>
<dbReference type="AlphaFoldDB" id="A0A9W6CG90"/>
<dbReference type="PROSITE" id="PS00169">
    <property type="entry name" value="D_ALA_DEHYDRATASE"/>
    <property type="match status" value="1"/>
</dbReference>
<accession>A0A9W6CG90</accession>
<dbReference type="FunFam" id="3.20.20.70:FF:000019">
    <property type="entry name" value="Delta-aminolevulinic acid dehydratase"/>
    <property type="match status" value="1"/>
</dbReference>
<dbReference type="Gene3D" id="3.20.20.70">
    <property type="entry name" value="Aldolase class I"/>
    <property type="match status" value="1"/>
</dbReference>
<dbReference type="SUPFAM" id="SSF51569">
    <property type="entry name" value="Aldolase"/>
    <property type="match status" value="1"/>
</dbReference>
<dbReference type="Pfam" id="PF00490">
    <property type="entry name" value="ALAD"/>
    <property type="match status" value="1"/>
</dbReference>
<reference evidence="18" key="1">
    <citation type="submission" date="2022-11" db="EMBL/GenBank/DDBJ databases">
        <title>Draft genome sequence of Sellimonas catena strain 18CBH55.</title>
        <authorList>
            <person name="Atsushi H."/>
            <person name="Moriya O."/>
            <person name="Mitsuo S."/>
        </authorList>
    </citation>
    <scope>NUCLEOTIDE SEQUENCE</scope>
    <source>
        <strain evidence="18">18CBH55</strain>
    </source>
</reference>
<comment type="cofactor">
    <cofactor evidence="1">
        <name>Zn(2+)</name>
        <dbReference type="ChEBI" id="CHEBI:29105"/>
    </cofactor>
</comment>
<feature type="binding site" evidence="13">
    <location>
        <position position="217"/>
    </location>
    <ligand>
        <name>5-aminolevulinate</name>
        <dbReference type="ChEBI" id="CHEBI:356416"/>
        <label>1</label>
    </ligand>
</feature>
<feature type="binding site" evidence="13">
    <location>
        <position position="274"/>
    </location>
    <ligand>
        <name>5-aminolevulinate</name>
        <dbReference type="ChEBI" id="CHEBI:356416"/>
        <label>2</label>
    </ligand>
</feature>
<protein>
    <recommendedName>
        <fullName evidence="6 16">Delta-aminolevulinic acid dehydratase</fullName>
        <ecNumber evidence="5 16">4.2.1.24</ecNumber>
    </recommendedName>
</protein>
<dbReference type="NCBIfam" id="NF006762">
    <property type="entry name" value="PRK09283.1"/>
    <property type="match status" value="1"/>
</dbReference>
<reference evidence="18" key="2">
    <citation type="submission" date="2022-11" db="EMBL/GenBank/DDBJ databases">
        <title>Draft genome sequence of Sellimonas catena strain 18CBH55.</title>
        <authorList>
            <person name="Hisatomi A."/>
            <person name="Ohkuma M."/>
            <person name="Sakamoto M."/>
        </authorList>
    </citation>
    <scope>NUCLEOTIDE SEQUENCE</scope>
    <source>
        <strain evidence="18">18CBH55</strain>
    </source>
</reference>
<feature type="binding site" evidence="14">
    <location>
        <position position="122"/>
    </location>
    <ligand>
        <name>Zn(2+)</name>
        <dbReference type="ChEBI" id="CHEBI:29105"/>
        <note>catalytic</note>
    </ligand>
</feature>
<evidence type="ECO:0000256" key="10">
    <source>
        <dbReference type="ARBA" id="ARBA00025628"/>
    </source>
</evidence>
<sequence length="325" mass="36268">MMELIRRPRRLRRSSAVRELVHETDVRVTDLIYPVFVVEGEKVKEPVPSMPGIYRYSVDMLKIHLKEVWETGIRSVIFFGVPDHKDACGSGAWDEHGAVQSALRMAKECFPDLICIADICLCEYTDHGHCGIVRDGKILNDETLAYLSKAAVSCAGAGADIVAPSDMMDGRIGHMRRSLDEAGYEDTLIMAYSVKYASAFYGPFREAADSAPAFGDRKTYQMDWRNKKEAIVETQLDIEEGADIIMVKPAMAYLDIVKTVSDRFEFPICTYSVSGEYSMIKAAALNGWVDEKAVVMESLTAMKRAGAGMLITYYAPQAARWIREG</sequence>
<name>A0A9W6CG90_9FIRM</name>
<organism evidence="18 19">
    <name type="scientific">Sellimonas catena</name>
    <dbReference type="NCBI Taxonomy" id="2994035"/>
    <lineage>
        <taxon>Bacteria</taxon>
        <taxon>Bacillati</taxon>
        <taxon>Bacillota</taxon>
        <taxon>Clostridia</taxon>
        <taxon>Lachnospirales</taxon>
        <taxon>Lachnospiraceae</taxon>
        <taxon>Sellimonas</taxon>
    </lineage>
</organism>
<comment type="function">
    <text evidence="10">Catalyzes an early step in the biosynthesis of tetrapyrroles. Binds two molecules of 5-aminolevulinate per subunit, each at a distinct site, and catalyzes their condensation to form porphobilinogen.</text>
</comment>
<keyword evidence="8 16" id="KW-0456">Lyase</keyword>
<dbReference type="CDD" id="cd00384">
    <property type="entry name" value="ALAD_PBGS"/>
    <property type="match status" value="1"/>
</dbReference>
<evidence type="ECO:0000256" key="1">
    <source>
        <dbReference type="ARBA" id="ARBA00001947"/>
    </source>
</evidence>
<dbReference type="GO" id="GO:0008270">
    <property type="term" value="F:zinc ion binding"/>
    <property type="evidence" value="ECO:0007669"/>
    <property type="project" value="TreeGrafter"/>
</dbReference>
<evidence type="ECO:0000256" key="15">
    <source>
        <dbReference type="PIRSR" id="PIRSR001415-5"/>
    </source>
</evidence>
<evidence type="ECO:0000256" key="2">
    <source>
        <dbReference type="ARBA" id="ARBA00004694"/>
    </source>
</evidence>
<comment type="pathway">
    <text evidence="2">Porphyrin-containing compound metabolism; protoporphyrin-IX biosynthesis; coproporphyrinogen-III from 5-aminolevulinate: step 1/4.</text>
</comment>
<dbReference type="InterPro" id="IPR001731">
    <property type="entry name" value="ALAD"/>
</dbReference>
<feature type="active site" description="Schiff-base intermediate with substrate" evidence="12">
    <location>
        <position position="195"/>
    </location>
</feature>
<dbReference type="EC" id="4.2.1.24" evidence="5 16"/>
<dbReference type="Proteomes" id="UP001145094">
    <property type="component" value="Unassembled WGS sequence"/>
</dbReference>
<evidence type="ECO:0000256" key="13">
    <source>
        <dbReference type="PIRSR" id="PIRSR001415-2"/>
    </source>
</evidence>
<gene>
    <name evidence="18" type="ORF">Selli2_21610</name>
</gene>
<dbReference type="InterPro" id="IPR013785">
    <property type="entry name" value="Aldolase_TIM"/>
</dbReference>
<feature type="binding site" evidence="15">
    <location>
        <position position="233"/>
    </location>
    <ligand>
        <name>Mg(2+)</name>
        <dbReference type="ChEBI" id="CHEBI:18420"/>
    </ligand>
</feature>
<evidence type="ECO:0000256" key="17">
    <source>
        <dbReference type="RuleBase" id="RU004161"/>
    </source>
</evidence>
<dbReference type="PANTHER" id="PTHR11458:SF0">
    <property type="entry name" value="DELTA-AMINOLEVULINIC ACID DEHYDRATASE"/>
    <property type="match status" value="1"/>
</dbReference>
<evidence type="ECO:0000256" key="14">
    <source>
        <dbReference type="PIRSR" id="PIRSR001415-3"/>
    </source>
</evidence>
<evidence type="ECO:0000313" key="18">
    <source>
        <dbReference type="EMBL" id="GLG90734.1"/>
    </source>
</evidence>
<evidence type="ECO:0000256" key="16">
    <source>
        <dbReference type="RuleBase" id="RU000515"/>
    </source>
</evidence>
<keyword evidence="14" id="KW-0479">Metal-binding</keyword>
<dbReference type="EMBL" id="BSCH01000013">
    <property type="protein sequence ID" value="GLG90734.1"/>
    <property type="molecule type" value="Genomic_DNA"/>
</dbReference>
<evidence type="ECO:0000256" key="12">
    <source>
        <dbReference type="PIRSR" id="PIRSR001415-1"/>
    </source>
</evidence>
<evidence type="ECO:0000256" key="4">
    <source>
        <dbReference type="ARBA" id="ARBA00011823"/>
    </source>
</evidence>
<proteinExistence type="inferred from homology"/>
<feature type="active site" description="Schiff-base intermediate with substrate" evidence="12">
    <location>
        <position position="248"/>
    </location>
</feature>
<dbReference type="PIRSF" id="PIRSF001415">
    <property type="entry name" value="Porphbilin_synth"/>
    <property type="match status" value="1"/>
</dbReference>
<dbReference type="GO" id="GO:0006783">
    <property type="term" value="P:heme biosynthetic process"/>
    <property type="evidence" value="ECO:0007669"/>
    <property type="project" value="UniProtKB-KW"/>
</dbReference>
<evidence type="ECO:0000256" key="3">
    <source>
        <dbReference type="ARBA" id="ARBA00008055"/>
    </source>
</evidence>
<feature type="binding site" evidence="14">
    <location>
        <position position="120"/>
    </location>
    <ligand>
        <name>Zn(2+)</name>
        <dbReference type="ChEBI" id="CHEBI:29105"/>
        <note>catalytic</note>
    </ligand>
</feature>
<evidence type="ECO:0000256" key="6">
    <source>
        <dbReference type="ARBA" id="ARBA00020771"/>
    </source>
</evidence>
<comment type="caution">
    <text evidence="18">The sequence shown here is derived from an EMBL/GenBank/DDBJ whole genome shotgun (WGS) entry which is preliminary data.</text>
</comment>
<feature type="binding site" evidence="13">
    <location>
        <position position="313"/>
    </location>
    <ligand>
        <name>5-aminolevulinate</name>
        <dbReference type="ChEBI" id="CHEBI:356416"/>
        <label>2</label>
    </ligand>
</feature>
<dbReference type="GO" id="GO:0004655">
    <property type="term" value="F:porphobilinogen synthase activity"/>
    <property type="evidence" value="ECO:0007669"/>
    <property type="project" value="UniProtKB-EC"/>
</dbReference>
<dbReference type="InterPro" id="IPR030656">
    <property type="entry name" value="ALAD_AS"/>
</dbReference>
<dbReference type="RefSeq" id="WP_330680250.1">
    <property type="nucleotide sequence ID" value="NZ_BSCH01000013.1"/>
</dbReference>
<comment type="subunit">
    <text evidence="4 16">Homooctamer.</text>
</comment>
<evidence type="ECO:0000256" key="9">
    <source>
        <dbReference type="ARBA" id="ARBA00023244"/>
    </source>
</evidence>
<dbReference type="PRINTS" id="PR00144">
    <property type="entry name" value="DALDHYDRTASE"/>
</dbReference>
<evidence type="ECO:0000256" key="5">
    <source>
        <dbReference type="ARBA" id="ARBA00012053"/>
    </source>
</evidence>